<feature type="compositionally biased region" description="Polar residues" evidence="1">
    <location>
        <begin position="167"/>
        <end position="180"/>
    </location>
</feature>
<proteinExistence type="predicted"/>
<dbReference type="RefSeq" id="XP_062793574.1">
    <property type="nucleotide sequence ID" value="XM_062937523.1"/>
</dbReference>
<dbReference type="EMBL" id="CP141888">
    <property type="protein sequence ID" value="WRT68835.1"/>
    <property type="molecule type" value="Genomic_DNA"/>
</dbReference>
<evidence type="ECO:0000313" key="2">
    <source>
        <dbReference type="EMBL" id="WRT68835.1"/>
    </source>
</evidence>
<dbReference type="Proteomes" id="UP001329825">
    <property type="component" value="Chromosome 8"/>
</dbReference>
<accession>A0ABZ1D4L0</accession>
<organism evidence="2 3">
    <name type="scientific">Kwoniella shivajii</name>
    <dbReference type="NCBI Taxonomy" id="564305"/>
    <lineage>
        <taxon>Eukaryota</taxon>
        <taxon>Fungi</taxon>
        <taxon>Dikarya</taxon>
        <taxon>Basidiomycota</taxon>
        <taxon>Agaricomycotina</taxon>
        <taxon>Tremellomycetes</taxon>
        <taxon>Tremellales</taxon>
        <taxon>Cryptococcaceae</taxon>
        <taxon>Kwoniella</taxon>
    </lineage>
</organism>
<name>A0ABZ1D4L0_9TREE</name>
<feature type="compositionally biased region" description="Low complexity" evidence="1">
    <location>
        <begin position="55"/>
        <end position="67"/>
    </location>
</feature>
<feature type="compositionally biased region" description="Acidic residues" evidence="1">
    <location>
        <begin position="122"/>
        <end position="131"/>
    </location>
</feature>
<evidence type="ECO:0008006" key="4">
    <source>
        <dbReference type="Google" id="ProtNLM"/>
    </source>
</evidence>
<reference evidence="2 3" key="1">
    <citation type="submission" date="2024-01" db="EMBL/GenBank/DDBJ databases">
        <title>Comparative genomics of Cryptococcus and Kwoniella reveals pathogenesis evolution and contrasting modes of karyotype evolution via chromosome fusion or intercentromeric recombination.</title>
        <authorList>
            <person name="Coelho M.A."/>
            <person name="David-Palma M."/>
            <person name="Shea T."/>
            <person name="Bowers K."/>
            <person name="McGinley-Smith S."/>
            <person name="Mohammad A.W."/>
            <person name="Gnirke A."/>
            <person name="Yurkov A.M."/>
            <person name="Nowrousian M."/>
            <person name="Sun S."/>
            <person name="Cuomo C.A."/>
            <person name="Heitman J."/>
        </authorList>
    </citation>
    <scope>NUCLEOTIDE SEQUENCE [LARGE SCALE GENOMIC DNA]</scope>
    <source>
        <strain evidence="2">CBS 11374</strain>
    </source>
</reference>
<evidence type="ECO:0000313" key="3">
    <source>
        <dbReference type="Proteomes" id="UP001329825"/>
    </source>
</evidence>
<dbReference type="GeneID" id="87957946"/>
<feature type="region of interest" description="Disordered" evidence="1">
    <location>
        <begin position="1"/>
        <end position="236"/>
    </location>
</feature>
<protein>
    <recommendedName>
        <fullName evidence="4">Shugoshin C-terminal domain-containing protein</fullName>
    </recommendedName>
</protein>
<feature type="compositionally biased region" description="Basic and acidic residues" evidence="1">
    <location>
        <begin position="138"/>
        <end position="158"/>
    </location>
</feature>
<sequence>MPKFIPPKPVQRATSTQLKKKRKADAVDEEDHVLRSIRQGFSPTNSSGRFRTETPSSPSSAFDSSAFRGVTRSAFRGLTPAVSPAERSNSTQRPTWKTHSPTPSSDKVTMTKMNERVSVIEEGNDTNEGVDELGGVEIPRDDHSPSFRGVPSKEKETYIEDDDRNGLHSTTHDQPVQQKSPRAFQKIIKGKNGKERKITGYETPIQEDGARVVRRKRKNIRRISDDGSDEFPAEQK</sequence>
<feature type="compositionally biased region" description="Polar residues" evidence="1">
    <location>
        <begin position="86"/>
        <end position="112"/>
    </location>
</feature>
<keyword evidence="3" id="KW-1185">Reference proteome</keyword>
<evidence type="ECO:0000256" key="1">
    <source>
        <dbReference type="SAM" id="MobiDB-lite"/>
    </source>
</evidence>
<feature type="compositionally biased region" description="Acidic residues" evidence="1">
    <location>
        <begin position="226"/>
        <end position="236"/>
    </location>
</feature>
<feature type="compositionally biased region" description="Basic residues" evidence="1">
    <location>
        <begin position="212"/>
        <end position="221"/>
    </location>
</feature>
<gene>
    <name evidence="2" type="ORF">IL334_005816</name>
</gene>
<feature type="compositionally biased region" description="Polar residues" evidence="1">
    <location>
        <begin position="39"/>
        <end position="49"/>
    </location>
</feature>